<feature type="domain" description="Dynein associated protein" evidence="9">
    <location>
        <begin position="371"/>
        <end position="556"/>
    </location>
</feature>
<dbReference type="PANTHER" id="PTHR18916:SF6">
    <property type="entry name" value="DYNACTIN SUBUNIT 1"/>
    <property type="match status" value="1"/>
</dbReference>
<dbReference type="Pfam" id="PF12455">
    <property type="entry name" value="Dynactin"/>
    <property type="match status" value="1"/>
</dbReference>
<evidence type="ECO:0000256" key="5">
    <source>
        <dbReference type="ARBA" id="ARBA00023054"/>
    </source>
</evidence>
<dbReference type="FunCoup" id="C3YJ65">
    <property type="interactions" value="786"/>
</dbReference>
<accession>C3YJ65</accession>
<dbReference type="AlphaFoldDB" id="C3YJ65"/>
<feature type="compositionally biased region" description="Polar residues" evidence="8">
    <location>
        <begin position="1"/>
        <end position="12"/>
    </location>
</feature>
<dbReference type="GO" id="GO:0030286">
    <property type="term" value="C:dynein complex"/>
    <property type="evidence" value="ECO:0007669"/>
    <property type="project" value="UniProtKB-KW"/>
</dbReference>
<feature type="coiled-coil region" evidence="7">
    <location>
        <begin position="781"/>
        <end position="872"/>
    </location>
</feature>
<gene>
    <name evidence="10" type="ORF">BRAFLDRAFT_126882</name>
</gene>
<comment type="subcellular location">
    <subcellularLocation>
        <location evidence="1">Cytoplasm</location>
        <location evidence="1">Cytoskeleton</location>
    </subcellularLocation>
</comment>
<dbReference type="SUPFAM" id="SSF57997">
    <property type="entry name" value="Tropomyosin"/>
    <property type="match status" value="1"/>
</dbReference>
<evidence type="ECO:0000256" key="7">
    <source>
        <dbReference type="SAM" id="Coils"/>
    </source>
</evidence>
<dbReference type="eggNOG" id="KOG0971">
    <property type="taxonomic scope" value="Eukaryota"/>
</dbReference>
<dbReference type="EMBL" id="GG666517">
    <property type="protein sequence ID" value="EEN59727.1"/>
    <property type="molecule type" value="Genomic_DNA"/>
</dbReference>
<dbReference type="InterPro" id="IPR022157">
    <property type="entry name" value="Dynactin"/>
</dbReference>
<keyword evidence="4" id="KW-0243">Dynein</keyword>
<evidence type="ECO:0000256" key="1">
    <source>
        <dbReference type="ARBA" id="ARBA00004245"/>
    </source>
</evidence>
<feature type="compositionally biased region" description="Polar residues" evidence="8">
    <location>
        <begin position="242"/>
        <end position="251"/>
    </location>
</feature>
<evidence type="ECO:0000313" key="10">
    <source>
        <dbReference type="EMBL" id="EEN59727.1"/>
    </source>
</evidence>
<protein>
    <recommendedName>
        <fullName evidence="9">Dynein associated protein domain-containing protein</fullName>
    </recommendedName>
</protein>
<evidence type="ECO:0000256" key="2">
    <source>
        <dbReference type="ARBA" id="ARBA00022490"/>
    </source>
</evidence>
<evidence type="ECO:0000259" key="9">
    <source>
        <dbReference type="Pfam" id="PF12455"/>
    </source>
</evidence>
<keyword evidence="3" id="KW-0493">Microtubule</keyword>
<dbReference type="STRING" id="7739.C3YJ65"/>
<organism>
    <name type="scientific">Branchiostoma floridae</name>
    <name type="common">Florida lancelet</name>
    <name type="synonym">Amphioxus</name>
    <dbReference type="NCBI Taxonomy" id="7739"/>
    <lineage>
        <taxon>Eukaryota</taxon>
        <taxon>Metazoa</taxon>
        <taxon>Chordata</taxon>
        <taxon>Cephalochordata</taxon>
        <taxon>Leptocardii</taxon>
        <taxon>Amphioxiformes</taxon>
        <taxon>Branchiostomatidae</taxon>
        <taxon>Branchiostoma</taxon>
    </lineage>
</organism>
<evidence type="ECO:0000256" key="8">
    <source>
        <dbReference type="SAM" id="MobiDB-lite"/>
    </source>
</evidence>
<dbReference type="PANTHER" id="PTHR18916">
    <property type="entry name" value="DYNACTIN 1-RELATED MICROTUBULE-BINDING"/>
    <property type="match status" value="1"/>
</dbReference>
<feature type="region of interest" description="Disordered" evidence="8">
    <location>
        <begin position="1"/>
        <end position="60"/>
    </location>
</feature>
<dbReference type="GO" id="GO:0005874">
    <property type="term" value="C:microtubule"/>
    <property type="evidence" value="ECO:0007669"/>
    <property type="project" value="UniProtKB-KW"/>
</dbReference>
<evidence type="ECO:0000256" key="4">
    <source>
        <dbReference type="ARBA" id="ARBA00023017"/>
    </source>
</evidence>
<reference evidence="10" key="1">
    <citation type="journal article" date="2008" name="Nature">
        <title>The amphioxus genome and the evolution of the chordate karyotype.</title>
        <authorList>
            <consortium name="US DOE Joint Genome Institute (JGI-PGF)"/>
            <person name="Putnam N.H."/>
            <person name="Butts T."/>
            <person name="Ferrier D.E.K."/>
            <person name="Furlong R.F."/>
            <person name="Hellsten U."/>
            <person name="Kawashima T."/>
            <person name="Robinson-Rechavi M."/>
            <person name="Shoguchi E."/>
            <person name="Terry A."/>
            <person name="Yu J.-K."/>
            <person name="Benito-Gutierrez E.L."/>
            <person name="Dubchak I."/>
            <person name="Garcia-Fernandez J."/>
            <person name="Gibson-Brown J.J."/>
            <person name="Grigoriev I.V."/>
            <person name="Horton A.C."/>
            <person name="de Jong P.J."/>
            <person name="Jurka J."/>
            <person name="Kapitonov V.V."/>
            <person name="Kohara Y."/>
            <person name="Kuroki Y."/>
            <person name="Lindquist E."/>
            <person name="Lucas S."/>
            <person name="Osoegawa K."/>
            <person name="Pennacchio L.A."/>
            <person name="Salamov A.A."/>
            <person name="Satou Y."/>
            <person name="Sauka-Spengler T."/>
            <person name="Schmutz J."/>
            <person name="Shin-I T."/>
            <person name="Toyoda A."/>
            <person name="Bronner-Fraser M."/>
            <person name="Fujiyama A."/>
            <person name="Holland L.Z."/>
            <person name="Holland P.W.H."/>
            <person name="Satoh N."/>
            <person name="Rokhsar D.S."/>
        </authorList>
    </citation>
    <scope>NUCLEOTIDE SEQUENCE [LARGE SCALE GENOMIC DNA]</scope>
    <source>
        <strain evidence="10">S238N-H82</strain>
        <tissue evidence="10">Testes</tissue>
    </source>
</reference>
<sequence length="1139" mass="127959">MFQTSKTANSDQQTKKSKKSPTSSNLDETIKEMKESTPLSTPVSTPVGPTQAEMDEKDRNIGELTAKVKDLEEKLDTIKVKRLEDKGKLKEFEKSKIEIQKLLEFKSKMQEAKNDLEKQLKEAKKEAKEALDAKEQFEEEMKDVTETIEIATLDKEMAEEKCEAQQLEVDQLRERLEEAQTDLELLKNEIATSGTEGAATSFQVKQMEEQNNRLRDALVKMRDLSQSEKQENQKLQKEIDKNNSQLKTLTQQKEKLSKEVEEAEATVDELKEQVDAALGAEEMVEHLTERNLQQEERIQELEEQVGDLEAMHEMDEEMQESARDNEIEMREEIDMANSKVREFQRKLEASQEMIADLQQTITKYRDLTTQLREKNEDLAEQTAELGKQEPTTPVETFDFKTKFAEVKAHAKQIDMELRKLEVQQANQHVNLLCAFMPDNFHRRGGDHDCIQVLLLIPRMVCKAQLLADQVRDKQFEIPQGGLDRAQVVRSHVREQLGFANHLIYSLAIFQSILHKYDKALNSCSVELYMKVGTLYPEMAMHERALDHLIDLLKKDQHLYSVHLMNEVVDCTTLLGDHLRITSAAQDSVQTDLNRLKVLLHPGQETSDFAILLKDLETSNGDCRQFAKKIKRHMPGEESSRTLSFGQEVHVQDSLADCAKHLDRLVRCLQDITAGAMSQAALLGDNEGIQAKKLEELAFKVSDQVYGKDDTGPFEAMRMSFSLLIIAMNKLSTAMMEGEYDFQGPPEPKPQPPVAIRATKVKGEILDSEGMGLKLEDRETVIRELKKSLKIKSEELSETNVRIGLLEKKLDNATKESDSKTEYLKVQLEETNEALRKKEEEFERTMDALQGDIDSLEAEKAELKLRLNQMSKRSLLEGLTRHQAAPSGIAAVVAGAASGSDVVTGDVSWGEGVGSPTSGVVPMTTGQTLVRDSPLLLQQIDVLRVALHHVKQENFRLQAQKMNALLAGLPPLKVPKKPVGLISRTGLVQVEGGGGDAAPSRNKLGELTRKTDKLLTDLFHMSACPKVVDISHRKPGTVPVLEKATPAHQLAQNTARIQAMQKAADQLHNEVQALVAAQRKGGQVKGDFAAFTSPELAKAMEEKENCVCVGRVSLPSVEKGLFSVQLQPKHLREIHSKFIS</sequence>
<feature type="compositionally biased region" description="Basic and acidic residues" evidence="8">
    <location>
        <begin position="225"/>
        <end position="241"/>
    </location>
</feature>
<evidence type="ECO:0000256" key="6">
    <source>
        <dbReference type="ARBA" id="ARBA00023212"/>
    </source>
</evidence>
<keyword evidence="6" id="KW-0206">Cytoskeleton</keyword>
<evidence type="ECO:0000256" key="3">
    <source>
        <dbReference type="ARBA" id="ARBA00022701"/>
    </source>
</evidence>
<keyword evidence="2" id="KW-0963">Cytoplasm</keyword>
<name>C3YJ65_BRAFL</name>
<dbReference type="InParanoid" id="C3YJ65"/>
<feature type="region of interest" description="Disordered" evidence="8">
    <location>
        <begin position="225"/>
        <end position="254"/>
    </location>
</feature>
<feature type="compositionally biased region" description="Polar residues" evidence="8">
    <location>
        <begin position="37"/>
        <end position="48"/>
    </location>
</feature>
<keyword evidence="5 7" id="KW-0175">Coiled coil</keyword>
<proteinExistence type="predicted"/>
<feature type="coiled-coil region" evidence="7">
    <location>
        <begin position="1049"/>
        <end position="1076"/>
    </location>
</feature>